<gene>
    <name evidence="7" type="ordered locus">Daro_4054</name>
</gene>
<keyword evidence="3 6" id="KW-1133">Transmembrane helix</keyword>
<dbReference type="Gene3D" id="3.30.1150.10">
    <property type="match status" value="1"/>
</dbReference>
<name>Q478F1_DECAR</name>
<dbReference type="InterPro" id="IPR006260">
    <property type="entry name" value="TonB/TolA_C"/>
</dbReference>
<dbReference type="HOGENOM" id="CLU_061525_0_0_4"/>
<keyword evidence="4 6" id="KW-0472">Membrane</keyword>
<organism evidence="7">
    <name type="scientific">Dechloromonas aromatica (strain RCB)</name>
    <dbReference type="NCBI Taxonomy" id="159087"/>
    <lineage>
        <taxon>Bacteria</taxon>
        <taxon>Pseudomonadati</taxon>
        <taxon>Pseudomonadota</taxon>
        <taxon>Betaproteobacteria</taxon>
        <taxon>Rhodocyclales</taxon>
        <taxon>Azonexaceae</taxon>
        <taxon>Dechloromonas</taxon>
    </lineage>
</organism>
<evidence type="ECO:0000256" key="2">
    <source>
        <dbReference type="ARBA" id="ARBA00022692"/>
    </source>
</evidence>
<evidence type="ECO:0000313" key="7">
    <source>
        <dbReference type="EMBL" id="AAZ48780.1"/>
    </source>
</evidence>
<evidence type="ECO:0000256" key="1">
    <source>
        <dbReference type="ARBA" id="ARBA00004167"/>
    </source>
</evidence>
<dbReference type="OrthoDB" id="5298892at2"/>
<proteinExistence type="predicted"/>
<evidence type="ECO:0000256" key="5">
    <source>
        <dbReference type="SAM" id="MobiDB-lite"/>
    </source>
</evidence>
<feature type="compositionally biased region" description="Low complexity" evidence="5">
    <location>
        <begin position="164"/>
        <end position="177"/>
    </location>
</feature>
<dbReference type="NCBIfam" id="TIGR01352">
    <property type="entry name" value="tonB_Cterm"/>
    <property type="match status" value="1"/>
</dbReference>
<dbReference type="GO" id="GO:0051301">
    <property type="term" value="P:cell division"/>
    <property type="evidence" value="ECO:0007669"/>
    <property type="project" value="UniProtKB-KW"/>
</dbReference>
<dbReference type="eggNOG" id="COG0810">
    <property type="taxonomic scope" value="Bacteria"/>
</dbReference>
<comment type="subcellular location">
    <subcellularLocation>
        <location evidence="1">Membrane</location>
        <topology evidence="1">Single-pass membrane protein</topology>
    </subcellularLocation>
</comment>
<dbReference type="Pfam" id="PF13103">
    <property type="entry name" value="TonB_2"/>
    <property type="match status" value="1"/>
</dbReference>
<evidence type="ECO:0000256" key="4">
    <source>
        <dbReference type="ARBA" id="ARBA00023136"/>
    </source>
</evidence>
<evidence type="ECO:0000256" key="6">
    <source>
        <dbReference type="SAM" id="Phobius"/>
    </source>
</evidence>
<reference evidence="7" key="1">
    <citation type="submission" date="2005-08" db="EMBL/GenBank/DDBJ databases">
        <title>Complete sequence of Dechloromonas aromatica RCB.</title>
        <authorList>
            <person name="Salinero K.K."/>
            <person name="Copeland A."/>
            <person name="Lucas S."/>
            <person name="Lapidus A."/>
            <person name="Barry K."/>
            <person name="Detter J.C."/>
            <person name="Glavina T."/>
            <person name="Hammon N."/>
            <person name="Israni S."/>
            <person name="Pitluck S."/>
            <person name="Di Bartolo G."/>
            <person name="Trong S."/>
            <person name="Schmutz J."/>
            <person name="Larimer F."/>
            <person name="Land M."/>
            <person name="Ivanova N."/>
            <person name="Richardson P."/>
        </authorList>
    </citation>
    <scope>NUCLEOTIDE SEQUENCE</scope>
    <source>
        <strain evidence="7">RCB</strain>
    </source>
</reference>
<protein>
    <submittedName>
        <fullName evidence="7">Cell division and transport-associated protein TolA</fullName>
    </submittedName>
</protein>
<feature type="compositionally biased region" description="Pro residues" evidence="5">
    <location>
        <begin position="52"/>
        <end position="66"/>
    </location>
</feature>
<feature type="compositionally biased region" description="Basic and acidic residues" evidence="5">
    <location>
        <begin position="67"/>
        <end position="163"/>
    </location>
</feature>
<dbReference type="STRING" id="159087.Daro_4054"/>
<keyword evidence="7" id="KW-0131">Cell cycle</keyword>
<feature type="region of interest" description="Disordered" evidence="5">
    <location>
        <begin position="52"/>
        <end position="188"/>
    </location>
</feature>
<dbReference type="KEGG" id="dar:Daro_4054"/>
<dbReference type="SUPFAM" id="SSF74653">
    <property type="entry name" value="TolA/TonB C-terminal domain"/>
    <property type="match status" value="1"/>
</dbReference>
<keyword evidence="2 6" id="KW-0812">Transmembrane</keyword>
<keyword evidence="7" id="KW-0132">Cell division</keyword>
<dbReference type="EMBL" id="CP000089">
    <property type="protein sequence ID" value="AAZ48780.1"/>
    <property type="molecule type" value="Genomic_DNA"/>
</dbReference>
<dbReference type="AlphaFoldDB" id="Q478F1"/>
<feature type="transmembrane region" description="Helical" evidence="6">
    <location>
        <begin position="13"/>
        <end position="33"/>
    </location>
</feature>
<accession>Q478F1</accession>
<dbReference type="GO" id="GO:0016020">
    <property type="term" value="C:membrane"/>
    <property type="evidence" value="ECO:0007669"/>
    <property type="project" value="UniProtKB-SubCell"/>
</dbReference>
<evidence type="ECO:0000256" key="3">
    <source>
        <dbReference type="ARBA" id="ARBA00022989"/>
    </source>
</evidence>
<sequence>MILDKPEEPGKKYALAFTILVHVALLAFLFFGVQWKRSAPEVMEVELWSPRPMPAQVVPPPPPPPEPEVKPEPKPIPKVEPKAEPKPEPVLKKPEIVVKEEKKKPEPPKPEPKKPEPPKPEPKKPEPPKAEPKKPEPPKPEVKAQPKFDFSKELSRETSELKPRPNAQQMANAAAAEAEQRASSNKRGLADYATKIRVKVRGNIMLPPAIQGNPEAVFDVSQLPTGEVLDVKLKRSSGNSALDSAIERAIRKSSPLPKPDDPSLFKRELEIKYRPYEE</sequence>